<dbReference type="EMBL" id="UYWX01002922">
    <property type="protein sequence ID" value="VDM23218.1"/>
    <property type="molecule type" value="Genomic_DNA"/>
</dbReference>
<name>A0A3P7GKK7_HYDTA</name>
<dbReference type="PANTHER" id="PTHR21705:SF11">
    <property type="entry name" value="FHIP FAMILY PROTEIN CG3558"/>
    <property type="match status" value="1"/>
</dbReference>
<dbReference type="PANTHER" id="PTHR21705">
    <property type="entry name" value="RAI16 PROTEIN-RELATED"/>
    <property type="match status" value="1"/>
</dbReference>
<reference evidence="3 4" key="1">
    <citation type="submission" date="2018-11" db="EMBL/GenBank/DDBJ databases">
        <authorList>
            <consortium name="Pathogen Informatics"/>
        </authorList>
    </citation>
    <scope>NUCLEOTIDE SEQUENCE [LARGE SCALE GENOMIC DNA]</scope>
</reference>
<protein>
    <recommendedName>
        <fullName evidence="2">FHF complex subunit HOOK-interacting protein C-terminal domain-containing protein</fullName>
    </recommendedName>
</protein>
<comment type="similarity">
    <text evidence="1">Belongs to the FHIP family.</text>
</comment>
<accession>A0A3P7GKK7</accession>
<proteinExistence type="inferred from homology"/>
<evidence type="ECO:0000313" key="4">
    <source>
        <dbReference type="Proteomes" id="UP000274429"/>
    </source>
</evidence>
<dbReference type="InterPro" id="IPR045669">
    <property type="entry name" value="FHIP_C"/>
</dbReference>
<sequence>MPASGILLVDQISSKFDAEAAKVIAPVGWMTASARSLGIPSSLHLRLVTLSLVHTILNLNCEDIMFLLVFQYLNKLEIGRECTNCDRKEREAFRCANSDNSLWLASSERFLRLSFWCTSLNDSKETSSASTSNAIKCAPSDRLAEYLLNAHRLIDSRMRSTEMWSAEYQSPVPSLVPTTSGADPPTVHFHSTPLRTLMTSSLRIESDSQQQELSLIDQYKSESNIYQLSYCDDSDEEVGKENKKADILRPFSGLRQAESPAELEPTEMEKSSLDVIRQFLADIAGKPTCDAITLFTQVLEGELSMDSDDDIGINVPYPPVSQLTLDILDYRLGKHAFCVVTASQPSPGYESLAPVGNLENDYDFDSVYGNELPELPFRPTFGASSLLHHSLCGLGPFLNCVLSLMGSMHKNSLYLNLILTDVVLTLASFHQFPLADILLKCADVGLSSQIQTLYEVCESKFDLPSHFRSSVQTPDHFASGPCQCEAGNRAALGQDS</sequence>
<evidence type="ECO:0000256" key="1">
    <source>
        <dbReference type="ARBA" id="ARBA00024336"/>
    </source>
</evidence>
<evidence type="ECO:0000313" key="3">
    <source>
        <dbReference type="EMBL" id="VDM23218.1"/>
    </source>
</evidence>
<dbReference type="AlphaFoldDB" id="A0A3P7GKK7"/>
<feature type="domain" description="FHF complex subunit HOOK-interacting protein C-terminal" evidence="2">
    <location>
        <begin position="395"/>
        <end position="456"/>
    </location>
</feature>
<dbReference type="InterPro" id="IPR019384">
    <property type="entry name" value="FHIP"/>
</dbReference>
<organism evidence="3 4">
    <name type="scientific">Hydatigena taeniaeformis</name>
    <name type="common">Feline tapeworm</name>
    <name type="synonym">Taenia taeniaeformis</name>
    <dbReference type="NCBI Taxonomy" id="6205"/>
    <lineage>
        <taxon>Eukaryota</taxon>
        <taxon>Metazoa</taxon>
        <taxon>Spiralia</taxon>
        <taxon>Lophotrochozoa</taxon>
        <taxon>Platyhelminthes</taxon>
        <taxon>Cestoda</taxon>
        <taxon>Eucestoda</taxon>
        <taxon>Cyclophyllidea</taxon>
        <taxon>Taeniidae</taxon>
        <taxon>Hydatigera</taxon>
    </lineage>
</organism>
<dbReference type="Proteomes" id="UP000274429">
    <property type="component" value="Unassembled WGS sequence"/>
</dbReference>
<gene>
    <name evidence="3" type="ORF">TTAC_LOCUS3719</name>
</gene>
<keyword evidence="4" id="KW-1185">Reference proteome</keyword>
<evidence type="ECO:0000259" key="2">
    <source>
        <dbReference type="Pfam" id="PF19314"/>
    </source>
</evidence>
<dbReference type="Pfam" id="PF19314">
    <property type="entry name" value="DUF5917"/>
    <property type="match status" value="1"/>
</dbReference>
<dbReference type="OrthoDB" id="6287422at2759"/>